<dbReference type="EMBL" id="JAXOJX010000123">
    <property type="protein sequence ID" value="MDZ5461533.1"/>
    <property type="molecule type" value="Genomic_DNA"/>
</dbReference>
<accession>A0ABU5IRM0</accession>
<dbReference type="InterPro" id="IPR029060">
    <property type="entry name" value="PIN-like_dom_sf"/>
</dbReference>
<feature type="domain" description="PIN" evidence="1">
    <location>
        <begin position="7"/>
        <end position="132"/>
    </location>
</feature>
<reference evidence="2 3" key="1">
    <citation type="submission" date="2023-11" db="EMBL/GenBank/DDBJ databases">
        <title>Draft genome of Azohydromonas lata strain H1 (DSM1123), a polyhydroxyalkanoate producer.</title>
        <authorList>
            <person name="Traversa D."/>
            <person name="D'Addabbo P."/>
            <person name="Pazzani C."/>
            <person name="Manzari C."/>
            <person name="Chiara M."/>
            <person name="Scrascia M."/>
        </authorList>
    </citation>
    <scope>NUCLEOTIDE SEQUENCE [LARGE SCALE GENOMIC DNA]</scope>
    <source>
        <strain evidence="2 3">H1</strain>
    </source>
</reference>
<keyword evidence="3" id="KW-1185">Reference proteome</keyword>
<dbReference type="Gene3D" id="3.40.50.1010">
    <property type="entry name" value="5'-nuclease"/>
    <property type="match status" value="1"/>
</dbReference>
<name>A0ABU5IRM0_9BURK</name>
<comment type="caution">
    <text evidence="2">The sequence shown here is derived from an EMBL/GenBank/DDBJ whole genome shotgun (WGS) entry which is preliminary data.</text>
</comment>
<proteinExistence type="predicted"/>
<evidence type="ECO:0000313" key="2">
    <source>
        <dbReference type="EMBL" id="MDZ5461533.1"/>
    </source>
</evidence>
<dbReference type="RefSeq" id="WP_322468671.1">
    <property type="nucleotide sequence ID" value="NZ_JAXOJX010000123.1"/>
</dbReference>
<evidence type="ECO:0000313" key="3">
    <source>
        <dbReference type="Proteomes" id="UP001293718"/>
    </source>
</evidence>
<dbReference type="Pfam" id="PF01850">
    <property type="entry name" value="PIN"/>
    <property type="match status" value="1"/>
</dbReference>
<evidence type="ECO:0000259" key="1">
    <source>
        <dbReference type="Pfam" id="PF01850"/>
    </source>
</evidence>
<dbReference type="Proteomes" id="UP001293718">
    <property type="component" value="Unassembled WGS sequence"/>
</dbReference>
<organism evidence="2 3">
    <name type="scientific">Azohydromonas lata</name>
    <dbReference type="NCBI Taxonomy" id="45677"/>
    <lineage>
        <taxon>Bacteria</taxon>
        <taxon>Pseudomonadati</taxon>
        <taxon>Pseudomonadota</taxon>
        <taxon>Betaproteobacteria</taxon>
        <taxon>Burkholderiales</taxon>
        <taxon>Sphaerotilaceae</taxon>
        <taxon>Azohydromonas</taxon>
    </lineage>
</organism>
<gene>
    <name evidence="2" type="ORF">SM757_33655</name>
</gene>
<dbReference type="InterPro" id="IPR002716">
    <property type="entry name" value="PIN_dom"/>
</dbReference>
<protein>
    <submittedName>
        <fullName evidence="2">PIN domain-containing protein</fullName>
    </submittedName>
</protein>
<dbReference type="SUPFAM" id="SSF88723">
    <property type="entry name" value="PIN domain-like"/>
    <property type="match status" value="1"/>
</dbReference>
<sequence>MGPLIAYLDANALIYLLEGQADTARQVRRCLEELAQEAGRVTVAMSRLSWMECRIKPLRDGDTALLLRYDSFFAAPDLRWMELDRGTVELATTLRACHGLRTPDALQAAGCLLAGQPHAFITGDQAFAKVAGLACRFVCVKAAGPPSA</sequence>